<dbReference type="EMBL" id="CP071793">
    <property type="protein sequence ID" value="QTD51272.1"/>
    <property type="molecule type" value="Genomic_DNA"/>
</dbReference>
<dbReference type="RefSeq" id="WP_237381404.1">
    <property type="nucleotide sequence ID" value="NZ_CP071793.1"/>
</dbReference>
<dbReference type="SUPFAM" id="SSF49899">
    <property type="entry name" value="Concanavalin A-like lectins/glucanases"/>
    <property type="match status" value="1"/>
</dbReference>
<dbReference type="PROSITE" id="PS00018">
    <property type="entry name" value="EF_HAND_1"/>
    <property type="match status" value="1"/>
</dbReference>
<dbReference type="KEGG" id="scor:J3U87_02290"/>
<dbReference type="AlphaFoldDB" id="A0A8A4TQB0"/>
<proteinExistence type="predicted"/>
<accession>A0A8A4TQB0</accession>
<dbReference type="Pfam" id="PF08811">
    <property type="entry name" value="DUF1800"/>
    <property type="match status" value="1"/>
</dbReference>
<sequence length="1201" mass="134310">MIRLAKPALMMVLAVSLPLWAQRPCDLFDDPTYCDDNLGQSLPLWNERGSGPDLNGNGQVDVLDFMMQLERSSSAFSHGLLGRYWGFADGSEDQSIDFPNFAAMPYDPTIVMPIPQIDDAEGFDNQFLNTTMRRNFGASFDGWLYVPETANYSITISGSRGARLIVNNLIVAEFEGSPPQATYAAVLQEGMLPIRIEYFNNDRGAELTLAWESNGSQIGPGLKTIAARYLYHSGTSVTENQIADLDILFDPPSGTRLTTRQLDLTAFMVNADPDVTLEVNDQVQQLVNDTWYPSIALDPGLNRFDFKLSDSGGRTFEKSYYVYSDTDPDIQNGTYAALYSSEHYDDVMPDPYQLGLMPWAVAAPNSTQILRNGNDDLFYGNAFVSRGSIVDITALIEIPTTGWYRFRISDTGALRINGEFIAGIWYQYPDQWINRGSVYLEAGKHHWWVRTAEAWNSPQLRLYWQYGGQNQDWEDEVQIPDNIFTRAVSDRPAVPNPTPIRIGHNRVSDTLVAEYLFRANDPYADTSGYGHHLTPDPRIYVRNPGGITLQTGTSLFSQQAGVHSVYQIRNAEAFTLEADVTYDREVDGWDNYELISITDGAWNYLARLRLRNDRIRLTINNRNGTERNYEVDDVITGPGRYHIMATMSLASVRIYVNGVEVLATATNIDSLIMWPSLAQVNVGPRYSRHEGLGTSDRSLPGSILVAAVYAAQMSPSGVTHNRNHNLALNPSPGPLPAPPVTQFPPPGTTAGQLAEAHHVLNRMTFGPTPDSLANILSVGVDTWINQQMSPDAIDDSHLSNVLNSDFYMPWNNKQDLRSHMFMRMVHSERQFLEVMTQFWDNHFNTLLDKTDHITEELAENARFREHALGNFSDLLVDSAMHFPMTVYLDNDTNVVGAPNENYAREIMELHTMGVNNGYTHDDIIEASRVFTGWTARRGKFYFDPGLHDYGEKTLFAGTSYELVIPAGGGLSDGLTFIDHLTSLSQTAEFITWKMCQLLISDDPPADVWNAAQTTFENTSGDIAATLNTILSHARFRTDLAYRGNKTKTPLEFLASLCRMTEAFPMTRPMVGVLEDMGMELLEFADPTGFSEEGVDWMDTNSMLQRLNFANALATNRGYGGSPQVDLKHLLESHGVETADEILDFFSAITTHGRENAGVRDIAMNWLTDGSPGSFVLTDETLDNQVRQVLSIYLRLPELSKQ</sequence>
<dbReference type="Gene3D" id="2.60.120.200">
    <property type="match status" value="1"/>
</dbReference>
<dbReference type="InterPro" id="IPR018247">
    <property type="entry name" value="EF_Hand_1_Ca_BS"/>
</dbReference>
<keyword evidence="4" id="KW-1185">Reference proteome</keyword>
<keyword evidence="1" id="KW-0732">Signal</keyword>
<dbReference type="InterPro" id="IPR014917">
    <property type="entry name" value="DUF1800"/>
</dbReference>
<dbReference type="SUPFAM" id="SSF56988">
    <property type="entry name" value="Anthrax protective antigen"/>
    <property type="match status" value="1"/>
</dbReference>
<protein>
    <submittedName>
        <fullName evidence="3">DUF1800 family protein</fullName>
    </submittedName>
</protein>
<feature type="chain" id="PRO_5035224347" evidence="1">
    <location>
        <begin position="22"/>
        <end position="1201"/>
    </location>
</feature>
<gene>
    <name evidence="3" type="ORF">J3U87_02290</name>
</gene>
<name>A0A8A4TQB0_SULCO</name>
<feature type="signal peptide" evidence="1">
    <location>
        <begin position="1"/>
        <end position="21"/>
    </location>
</feature>
<dbReference type="PROSITE" id="PS51820">
    <property type="entry name" value="PA14"/>
    <property type="match status" value="1"/>
</dbReference>
<evidence type="ECO:0000259" key="2">
    <source>
        <dbReference type="PROSITE" id="PS51820"/>
    </source>
</evidence>
<dbReference type="InterPro" id="IPR011658">
    <property type="entry name" value="PA14_dom"/>
</dbReference>
<evidence type="ECO:0000313" key="3">
    <source>
        <dbReference type="EMBL" id="QTD51272.1"/>
    </source>
</evidence>
<dbReference type="InterPro" id="IPR013320">
    <property type="entry name" value="ConA-like_dom_sf"/>
</dbReference>
<dbReference type="InterPro" id="IPR037524">
    <property type="entry name" value="PA14/GLEYA"/>
</dbReference>
<dbReference type="Gene3D" id="3.90.182.10">
    <property type="entry name" value="Toxin - Anthrax Protective Antigen,domain 1"/>
    <property type="match status" value="1"/>
</dbReference>
<feature type="domain" description="PA14" evidence="2">
    <location>
        <begin position="75"/>
        <end position="229"/>
    </location>
</feature>
<organism evidence="3 4">
    <name type="scientific">Sulfidibacter corallicola</name>
    <dbReference type="NCBI Taxonomy" id="2818388"/>
    <lineage>
        <taxon>Bacteria</taxon>
        <taxon>Pseudomonadati</taxon>
        <taxon>Acidobacteriota</taxon>
        <taxon>Holophagae</taxon>
        <taxon>Acanthopleuribacterales</taxon>
        <taxon>Acanthopleuribacteraceae</taxon>
        <taxon>Sulfidibacter</taxon>
    </lineage>
</organism>
<dbReference type="SMART" id="SM00758">
    <property type="entry name" value="PA14"/>
    <property type="match status" value="1"/>
</dbReference>
<dbReference type="Proteomes" id="UP000663929">
    <property type="component" value="Chromosome"/>
</dbReference>
<evidence type="ECO:0000313" key="4">
    <source>
        <dbReference type="Proteomes" id="UP000663929"/>
    </source>
</evidence>
<evidence type="ECO:0000256" key="1">
    <source>
        <dbReference type="SAM" id="SignalP"/>
    </source>
</evidence>
<reference evidence="3" key="1">
    <citation type="submission" date="2021-03" db="EMBL/GenBank/DDBJ databases">
        <title>Acanthopleuribacteraceae sp. M133.</title>
        <authorList>
            <person name="Wang G."/>
        </authorList>
    </citation>
    <scope>NUCLEOTIDE SEQUENCE</scope>
    <source>
        <strain evidence="3">M133</strain>
    </source>
</reference>
<dbReference type="Pfam" id="PF07691">
    <property type="entry name" value="PA14"/>
    <property type="match status" value="1"/>
</dbReference>